<dbReference type="Proteomes" id="UP000095282">
    <property type="component" value="Unplaced"/>
</dbReference>
<accession>A0A1I7V2D0</accession>
<keyword evidence="2" id="KW-1185">Reference proteome</keyword>
<name>A0A1I7V2D0_9PELO</name>
<feature type="transmembrane region" description="Helical" evidence="1">
    <location>
        <begin position="260"/>
        <end position="281"/>
    </location>
</feature>
<dbReference type="Pfam" id="PF10325">
    <property type="entry name" value="7TM_GPCR_Srz"/>
    <property type="match status" value="1"/>
</dbReference>
<dbReference type="PANTHER" id="PTHR31720">
    <property type="entry name" value="SERPENTINE RECEPTOR, CLASS Z-RELATED"/>
    <property type="match status" value="1"/>
</dbReference>
<protein>
    <submittedName>
        <fullName evidence="3">Uncharacterized protein</fullName>
    </submittedName>
</protein>
<feature type="transmembrane region" description="Helical" evidence="1">
    <location>
        <begin position="25"/>
        <end position="47"/>
    </location>
</feature>
<dbReference type="WBParaSite" id="Csp11.Scaffold630.g21704.t1">
    <property type="protein sequence ID" value="Csp11.Scaffold630.g21704.t1"/>
    <property type="gene ID" value="Csp11.Scaffold630.g21704"/>
</dbReference>
<keyword evidence="1" id="KW-1133">Transmembrane helix</keyword>
<keyword evidence="1" id="KW-0472">Membrane</keyword>
<feature type="transmembrane region" description="Helical" evidence="1">
    <location>
        <begin position="189"/>
        <end position="214"/>
    </location>
</feature>
<dbReference type="PANTHER" id="PTHR31720:SF12">
    <property type="entry name" value="SERPENTINE RECEPTOR, CLASS T-RELATED"/>
    <property type="match status" value="1"/>
</dbReference>
<feature type="transmembrane region" description="Helical" evidence="1">
    <location>
        <begin position="226"/>
        <end position="248"/>
    </location>
</feature>
<sequence>MNFFPYGFSKDEVYEFLGNVKDLEFFAFVIGPLAMLNILVHGLYEFVFDYPKNQRAEHSLTPLVAKLIKTSKRVMTFLHVILFLNGISHFFNVGWVVTILWYPMWITLYFIKISTEMYTIVISLFSISRYFLHYSLAQPSTELTQPAVKSGMSLVSAWMFLKDLVLFVWLIVVFETKNNGQITTISDYYYGIHLCFQLFLYMSASLQLPIICGSGNRVEPSHAEKLIYHQTVGIALSKLILILVLFYLGSRGINSDVLKLIFISADLLVVSIVVQISEVLGRKGVVQAARREEVEMGSEM</sequence>
<keyword evidence="1" id="KW-0812">Transmembrane</keyword>
<reference evidence="3" key="1">
    <citation type="submission" date="2016-11" db="UniProtKB">
        <authorList>
            <consortium name="WormBaseParasite"/>
        </authorList>
    </citation>
    <scope>IDENTIFICATION</scope>
</reference>
<evidence type="ECO:0000256" key="1">
    <source>
        <dbReference type="SAM" id="Phobius"/>
    </source>
</evidence>
<dbReference type="AlphaFoldDB" id="A0A1I7V2D0"/>
<evidence type="ECO:0000313" key="2">
    <source>
        <dbReference type="Proteomes" id="UP000095282"/>
    </source>
</evidence>
<feature type="transmembrane region" description="Helical" evidence="1">
    <location>
        <begin position="153"/>
        <end position="174"/>
    </location>
</feature>
<proteinExistence type="predicted"/>
<evidence type="ECO:0000313" key="3">
    <source>
        <dbReference type="WBParaSite" id="Csp11.Scaffold630.g21704.t1"/>
    </source>
</evidence>
<feature type="transmembrane region" description="Helical" evidence="1">
    <location>
        <begin position="76"/>
        <end position="102"/>
    </location>
</feature>
<organism evidence="2 3">
    <name type="scientific">Caenorhabditis tropicalis</name>
    <dbReference type="NCBI Taxonomy" id="1561998"/>
    <lineage>
        <taxon>Eukaryota</taxon>
        <taxon>Metazoa</taxon>
        <taxon>Ecdysozoa</taxon>
        <taxon>Nematoda</taxon>
        <taxon>Chromadorea</taxon>
        <taxon>Rhabditida</taxon>
        <taxon>Rhabditina</taxon>
        <taxon>Rhabditomorpha</taxon>
        <taxon>Rhabditoidea</taxon>
        <taxon>Rhabditidae</taxon>
        <taxon>Peloderinae</taxon>
        <taxon>Caenorhabditis</taxon>
    </lineage>
</organism>
<dbReference type="STRING" id="1561998.A0A1I7V2D0"/>
<dbReference type="InterPro" id="IPR018817">
    <property type="entry name" value="7TM_GPCR_serpentine_rcpt_Srz"/>
</dbReference>